<evidence type="ECO:0000256" key="17">
    <source>
        <dbReference type="SAM" id="MobiDB-lite"/>
    </source>
</evidence>
<keyword evidence="14" id="KW-0131">Cell cycle</keyword>
<keyword evidence="12" id="KW-0206">Cytoskeleton</keyword>
<gene>
    <name evidence="18" type="primary">SPOSA6832_01184</name>
</gene>
<evidence type="ECO:0000313" key="18">
    <source>
        <dbReference type="EMBL" id="CEQ39655.1"/>
    </source>
</evidence>
<keyword evidence="6" id="KW-0158">Chromosome</keyword>
<keyword evidence="8" id="KW-0132">Cell division</keyword>
<evidence type="ECO:0000256" key="10">
    <source>
        <dbReference type="ARBA" id="ARBA00022776"/>
    </source>
</evidence>
<protein>
    <recommendedName>
        <fullName evidence="5">DASH complex subunit DAD4</fullName>
    </recommendedName>
    <alternativeName>
        <fullName evidence="16">Outer kinetochore protein DAD4</fullName>
    </alternativeName>
</protein>
<keyword evidence="10" id="KW-0498">Mitosis</keyword>
<evidence type="ECO:0000256" key="3">
    <source>
        <dbReference type="ARBA" id="ARBA00004629"/>
    </source>
</evidence>
<dbReference type="EMBL" id="CENE01000003">
    <property type="protein sequence ID" value="CEQ39655.1"/>
    <property type="molecule type" value="Genomic_DNA"/>
</dbReference>
<evidence type="ECO:0000256" key="8">
    <source>
        <dbReference type="ARBA" id="ARBA00022618"/>
    </source>
</evidence>
<evidence type="ECO:0000313" key="19">
    <source>
        <dbReference type="Proteomes" id="UP000243876"/>
    </source>
</evidence>
<dbReference type="GO" id="GO:0051301">
    <property type="term" value="P:cell division"/>
    <property type="evidence" value="ECO:0007669"/>
    <property type="project" value="UniProtKB-KW"/>
</dbReference>
<sequence length="131" mass="14156">MAASGGMGGGPPGDCQVHSTSPATAKTLETLPPHSTPPPAPATPRVNLPEPALSPPENAMNNPYEEEQQVIISRILGTVEKLNESMLELNRSIEQVNAYNASTSEIVELWTSYMRNVQWNLQSTKSLHPPI</sequence>
<dbReference type="Pfam" id="PF08650">
    <property type="entry name" value="DASH_Dad4"/>
    <property type="match status" value="1"/>
</dbReference>
<organism evidence="18 19">
    <name type="scientific">Sporidiobolus salmonicolor</name>
    <name type="common">Yeast-like fungus</name>
    <name type="synonym">Sporobolomyces salmonicolor</name>
    <dbReference type="NCBI Taxonomy" id="5005"/>
    <lineage>
        <taxon>Eukaryota</taxon>
        <taxon>Fungi</taxon>
        <taxon>Dikarya</taxon>
        <taxon>Basidiomycota</taxon>
        <taxon>Pucciniomycotina</taxon>
        <taxon>Microbotryomycetes</taxon>
        <taxon>Sporidiobolales</taxon>
        <taxon>Sporidiobolaceae</taxon>
        <taxon>Sporobolomyces</taxon>
    </lineage>
</organism>
<evidence type="ECO:0000256" key="5">
    <source>
        <dbReference type="ARBA" id="ARBA00020259"/>
    </source>
</evidence>
<feature type="region of interest" description="Disordered" evidence="17">
    <location>
        <begin position="1"/>
        <end position="63"/>
    </location>
</feature>
<keyword evidence="15" id="KW-0137">Centromere</keyword>
<dbReference type="GO" id="GO:0072686">
    <property type="term" value="C:mitotic spindle"/>
    <property type="evidence" value="ECO:0007669"/>
    <property type="project" value="InterPro"/>
</dbReference>
<dbReference type="GO" id="GO:0008608">
    <property type="term" value="P:attachment of spindle microtubules to kinetochore"/>
    <property type="evidence" value="ECO:0007669"/>
    <property type="project" value="InterPro"/>
</dbReference>
<comment type="subcellular location">
    <subcellularLocation>
        <location evidence="3">Chromosome</location>
        <location evidence="3">Centromere</location>
        <location evidence="3">Kinetochore</location>
    </subcellularLocation>
    <subcellularLocation>
        <location evidence="2">Cytoplasm</location>
        <location evidence="2">Cytoskeleton</location>
        <location evidence="2">Spindle</location>
    </subcellularLocation>
    <subcellularLocation>
        <location evidence="1">Nucleus</location>
    </subcellularLocation>
</comment>
<evidence type="ECO:0000256" key="6">
    <source>
        <dbReference type="ARBA" id="ARBA00022454"/>
    </source>
</evidence>
<evidence type="ECO:0000256" key="13">
    <source>
        <dbReference type="ARBA" id="ARBA00023242"/>
    </source>
</evidence>
<name>A0A0D6EJ85_SPOSA</name>
<evidence type="ECO:0000256" key="2">
    <source>
        <dbReference type="ARBA" id="ARBA00004186"/>
    </source>
</evidence>
<reference evidence="19" key="1">
    <citation type="submission" date="2015-02" db="EMBL/GenBank/DDBJ databases">
        <authorList>
            <person name="Gon?alves P."/>
        </authorList>
    </citation>
    <scope>NUCLEOTIDE SEQUENCE [LARGE SCALE GENOMIC DNA]</scope>
</reference>
<evidence type="ECO:0000256" key="4">
    <source>
        <dbReference type="ARBA" id="ARBA00009754"/>
    </source>
</evidence>
<accession>A0A0D6EJ85</accession>
<evidence type="ECO:0000256" key="12">
    <source>
        <dbReference type="ARBA" id="ARBA00023212"/>
    </source>
</evidence>
<dbReference type="PANTHER" id="PTHR28222:SF1">
    <property type="entry name" value="DASH COMPLEX SUBUNIT DAD4"/>
    <property type="match status" value="1"/>
</dbReference>
<proteinExistence type="inferred from homology"/>
<evidence type="ECO:0000256" key="11">
    <source>
        <dbReference type="ARBA" id="ARBA00022838"/>
    </source>
</evidence>
<evidence type="ECO:0000256" key="14">
    <source>
        <dbReference type="ARBA" id="ARBA00023306"/>
    </source>
</evidence>
<dbReference type="GO" id="GO:0042729">
    <property type="term" value="C:DASH complex"/>
    <property type="evidence" value="ECO:0007669"/>
    <property type="project" value="InterPro"/>
</dbReference>
<dbReference type="Proteomes" id="UP000243876">
    <property type="component" value="Unassembled WGS sequence"/>
</dbReference>
<dbReference type="GO" id="GO:0005874">
    <property type="term" value="C:microtubule"/>
    <property type="evidence" value="ECO:0007669"/>
    <property type="project" value="UniProtKB-KW"/>
</dbReference>
<evidence type="ECO:0000256" key="7">
    <source>
        <dbReference type="ARBA" id="ARBA00022490"/>
    </source>
</evidence>
<evidence type="ECO:0000256" key="16">
    <source>
        <dbReference type="ARBA" id="ARBA00030569"/>
    </source>
</evidence>
<evidence type="ECO:0000256" key="15">
    <source>
        <dbReference type="ARBA" id="ARBA00023328"/>
    </source>
</evidence>
<dbReference type="OrthoDB" id="5516652at2759"/>
<keyword evidence="7" id="KW-0963">Cytoplasm</keyword>
<dbReference type="PANTHER" id="PTHR28222">
    <property type="entry name" value="DASH COMPLEX SUBUNIT DAD4"/>
    <property type="match status" value="1"/>
</dbReference>
<keyword evidence="9" id="KW-0493">Microtubule</keyword>
<dbReference type="InterPro" id="IPR013959">
    <property type="entry name" value="DASH_Dad4"/>
</dbReference>
<keyword evidence="13" id="KW-0539">Nucleus</keyword>
<comment type="similarity">
    <text evidence="4">Belongs to the DASH complex DAD4 family.</text>
</comment>
<keyword evidence="11" id="KW-0995">Kinetochore</keyword>
<keyword evidence="19" id="KW-1185">Reference proteome</keyword>
<feature type="compositionally biased region" description="Gly residues" evidence="17">
    <location>
        <begin position="1"/>
        <end position="12"/>
    </location>
</feature>
<evidence type="ECO:0000256" key="9">
    <source>
        <dbReference type="ARBA" id="ARBA00022701"/>
    </source>
</evidence>
<evidence type="ECO:0000256" key="1">
    <source>
        <dbReference type="ARBA" id="ARBA00004123"/>
    </source>
</evidence>
<dbReference type="AlphaFoldDB" id="A0A0D6EJ85"/>